<evidence type="ECO:0000313" key="2">
    <source>
        <dbReference type="EMBL" id="SFI74238.1"/>
    </source>
</evidence>
<dbReference type="SUPFAM" id="SSF55729">
    <property type="entry name" value="Acyl-CoA N-acyltransferases (Nat)"/>
    <property type="match status" value="1"/>
</dbReference>
<dbReference type="Pfam" id="PF00583">
    <property type="entry name" value="Acetyltransf_1"/>
    <property type="match status" value="1"/>
</dbReference>
<dbReference type="AlphaFoldDB" id="A0A1I3KPH4"/>
<dbReference type="CDD" id="cd04301">
    <property type="entry name" value="NAT_SF"/>
    <property type="match status" value="1"/>
</dbReference>
<dbReference type="EMBL" id="FORI01000005">
    <property type="protein sequence ID" value="SFI74238.1"/>
    <property type="molecule type" value="Genomic_DNA"/>
</dbReference>
<dbReference type="InterPro" id="IPR000182">
    <property type="entry name" value="GNAT_dom"/>
</dbReference>
<name>A0A1I3KPH4_9SPIR</name>
<evidence type="ECO:0000259" key="1">
    <source>
        <dbReference type="PROSITE" id="PS51186"/>
    </source>
</evidence>
<keyword evidence="3" id="KW-1185">Reference proteome</keyword>
<accession>A0A1I3KPH4</accession>
<proteinExistence type="predicted"/>
<dbReference type="GO" id="GO:0016747">
    <property type="term" value="F:acyltransferase activity, transferring groups other than amino-acyl groups"/>
    <property type="evidence" value="ECO:0007669"/>
    <property type="project" value="InterPro"/>
</dbReference>
<organism evidence="2 3">
    <name type="scientific">Treponema bryantii</name>
    <dbReference type="NCBI Taxonomy" id="163"/>
    <lineage>
        <taxon>Bacteria</taxon>
        <taxon>Pseudomonadati</taxon>
        <taxon>Spirochaetota</taxon>
        <taxon>Spirochaetia</taxon>
        <taxon>Spirochaetales</taxon>
        <taxon>Treponemataceae</taxon>
        <taxon>Treponema</taxon>
    </lineage>
</organism>
<sequence>MTIDTFADERDFKLLEQDRFTFFVLKRILALPCELILSDHQRLIICLSSNPFPVWIWTADDATPQEMKKAYQLMKEKGYLDGSHTFNMKYELAEFFIKKTAEESSASPHLPKLSIKKNMFAYDNPKPLQPASATSIDGKLWQCQAADLDELFEMTCDFHKETNVPMSDKDEALKKIEQGIKDGLYYFWKNSEEKNVGCCIYRPNDQLASLGAVYTRPEYRRRHYAENLVYHVTKIAQDKGYLPMLYTDADYAASNACYEKIGYILRGKLCTIGA</sequence>
<dbReference type="RefSeq" id="WP_074931407.1">
    <property type="nucleotide sequence ID" value="NZ_FORI01000005.1"/>
</dbReference>
<dbReference type="InterPro" id="IPR016181">
    <property type="entry name" value="Acyl_CoA_acyltransferase"/>
</dbReference>
<reference evidence="3" key="1">
    <citation type="submission" date="2016-10" db="EMBL/GenBank/DDBJ databases">
        <authorList>
            <person name="Varghese N."/>
            <person name="Submissions S."/>
        </authorList>
    </citation>
    <scope>NUCLEOTIDE SEQUENCE [LARGE SCALE GENOMIC DNA]</scope>
    <source>
        <strain evidence="3">XBD1002</strain>
    </source>
</reference>
<dbReference type="Gene3D" id="3.40.630.30">
    <property type="match status" value="1"/>
</dbReference>
<gene>
    <name evidence="2" type="ORF">SAMN04487775_10578</name>
</gene>
<dbReference type="PROSITE" id="PS51186">
    <property type="entry name" value="GNAT"/>
    <property type="match status" value="1"/>
</dbReference>
<dbReference type="Proteomes" id="UP000182737">
    <property type="component" value="Unassembled WGS sequence"/>
</dbReference>
<evidence type="ECO:0000313" key="3">
    <source>
        <dbReference type="Proteomes" id="UP000182737"/>
    </source>
</evidence>
<protein>
    <recommendedName>
        <fullName evidence="1">N-acetyltransferase domain-containing protein</fullName>
    </recommendedName>
</protein>
<feature type="domain" description="N-acetyltransferase" evidence="1">
    <location>
        <begin position="138"/>
        <end position="274"/>
    </location>
</feature>